<sequence length="123" mass="14220">MSKPSQSRLSPYHRSIRLDFYTCTDELENRTRDSLAALNANKRQISRERNNPLLIQVPLIPTSVPHFKMSFYPCKSRLAEEEEVKEDEEEVAEEGEEEELEGRGKNAKEGGRGKVPDENKEER</sequence>
<dbReference type="AlphaFoldDB" id="A0AAN8XIN1"/>
<name>A0AAN8XIN1_HALRR</name>
<evidence type="ECO:0000313" key="3">
    <source>
        <dbReference type="Proteomes" id="UP001381693"/>
    </source>
</evidence>
<gene>
    <name evidence="2" type="ORF">SK128_006593</name>
</gene>
<dbReference type="EMBL" id="JAXCGZ010004056">
    <property type="protein sequence ID" value="KAK7082368.1"/>
    <property type="molecule type" value="Genomic_DNA"/>
</dbReference>
<organism evidence="2 3">
    <name type="scientific">Halocaridina rubra</name>
    <name type="common">Hawaiian red shrimp</name>
    <dbReference type="NCBI Taxonomy" id="373956"/>
    <lineage>
        <taxon>Eukaryota</taxon>
        <taxon>Metazoa</taxon>
        <taxon>Ecdysozoa</taxon>
        <taxon>Arthropoda</taxon>
        <taxon>Crustacea</taxon>
        <taxon>Multicrustacea</taxon>
        <taxon>Malacostraca</taxon>
        <taxon>Eumalacostraca</taxon>
        <taxon>Eucarida</taxon>
        <taxon>Decapoda</taxon>
        <taxon>Pleocyemata</taxon>
        <taxon>Caridea</taxon>
        <taxon>Atyoidea</taxon>
        <taxon>Atyidae</taxon>
        <taxon>Halocaridina</taxon>
    </lineage>
</organism>
<evidence type="ECO:0000256" key="1">
    <source>
        <dbReference type="SAM" id="MobiDB-lite"/>
    </source>
</evidence>
<accession>A0AAN8XIN1</accession>
<keyword evidence="3" id="KW-1185">Reference proteome</keyword>
<protein>
    <submittedName>
        <fullName evidence="2">Uncharacterized protein</fullName>
    </submittedName>
</protein>
<evidence type="ECO:0000313" key="2">
    <source>
        <dbReference type="EMBL" id="KAK7082368.1"/>
    </source>
</evidence>
<feature type="compositionally biased region" description="Basic and acidic residues" evidence="1">
    <location>
        <begin position="101"/>
        <end position="123"/>
    </location>
</feature>
<proteinExistence type="predicted"/>
<comment type="caution">
    <text evidence="2">The sequence shown here is derived from an EMBL/GenBank/DDBJ whole genome shotgun (WGS) entry which is preliminary data.</text>
</comment>
<feature type="region of interest" description="Disordered" evidence="1">
    <location>
        <begin position="82"/>
        <end position="123"/>
    </location>
</feature>
<reference evidence="2 3" key="1">
    <citation type="submission" date="2023-11" db="EMBL/GenBank/DDBJ databases">
        <title>Halocaridina rubra genome assembly.</title>
        <authorList>
            <person name="Smith C."/>
        </authorList>
    </citation>
    <scope>NUCLEOTIDE SEQUENCE [LARGE SCALE GENOMIC DNA]</scope>
    <source>
        <strain evidence="2">EP-1</strain>
        <tissue evidence="2">Whole</tissue>
    </source>
</reference>
<dbReference type="Proteomes" id="UP001381693">
    <property type="component" value="Unassembled WGS sequence"/>
</dbReference>
<feature type="compositionally biased region" description="Acidic residues" evidence="1">
    <location>
        <begin position="82"/>
        <end position="100"/>
    </location>
</feature>